<dbReference type="AlphaFoldDB" id="A0AB37U7E0"/>
<comment type="caution">
    <text evidence="2">The sequence shown here is derived from an EMBL/GenBank/DDBJ whole genome shotgun (WGS) entry which is preliminary data.</text>
</comment>
<evidence type="ECO:0000313" key="2">
    <source>
        <dbReference type="EMBL" id="RUS93612.1"/>
    </source>
</evidence>
<evidence type="ECO:0000313" key="3">
    <source>
        <dbReference type="Proteomes" id="UP000282574"/>
    </source>
</evidence>
<evidence type="ECO:0000256" key="1">
    <source>
        <dbReference type="SAM" id="SignalP"/>
    </source>
</evidence>
<protein>
    <recommendedName>
        <fullName evidence="4">DUF732 domain-containing protein</fullName>
    </recommendedName>
</protein>
<dbReference type="RefSeq" id="WP_106171129.1">
    <property type="nucleotide sequence ID" value="NZ_JAVKZF010000002.1"/>
</dbReference>
<accession>A0AB37U7E0</accession>
<evidence type="ECO:0008006" key="4">
    <source>
        <dbReference type="Google" id="ProtNLM"/>
    </source>
</evidence>
<gene>
    <name evidence="2" type="ORF">DSM107010_72460</name>
</gene>
<feature type="chain" id="PRO_5044264415" description="DUF732 domain-containing protein" evidence="1">
    <location>
        <begin position="25"/>
        <end position="116"/>
    </location>
</feature>
<feature type="signal peptide" evidence="1">
    <location>
        <begin position="1"/>
        <end position="24"/>
    </location>
</feature>
<proteinExistence type="predicted"/>
<keyword evidence="1" id="KW-0732">Signal</keyword>
<organism evidence="2 3">
    <name type="scientific">Chroococcidiopsis cubana SAG 39.79</name>
    <dbReference type="NCBI Taxonomy" id="388085"/>
    <lineage>
        <taxon>Bacteria</taxon>
        <taxon>Bacillati</taxon>
        <taxon>Cyanobacteriota</taxon>
        <taxon>Cyanophyceae</taxon>
        <taxon>Chroococcidiopsidales</taxon>
        <taxon>Chroococcidiopsidaceae</taxon>
        <taxon>Chroococcidiopsis</taxon>
    </lineage>
</organism>
<reference evidence="2 3" key="1">
    <citation type="journal article" date="2019" name="Genome Biol. Evol.">
        <title>Day and night: Metabolic profiles and evolutionary relationships of six axenic non-marine cyanobacteria.</title>
        <authorList>
            <person name="Will S.E."/>
            <person name="Henke P."/>
            <person name="Boedeker C."/>
            <person name="Huang S."/>
            <person name="Brinkmann H."/>
            <person name="Rohde M."/>
            <person name="Jarek M."/>
            <person name="Friedl T."/>
            <person name="Seufert S."/>
            <person name="Schumacher M."/>
            <person name="Overmann J."/>
            <person name="Neumann-Schaal M."/>
            <person name="Petersen J."/>
        </authorList>
    </citation>
    <scope>NUCLEOTIDE SEQUENCE [LARGE SCALE GENOMIC DNA]</scope>
    <source>
        <strain evidence="2 3">SAG 39.79</strain>
    </source>
</reference>
<dbReference type="EMBL" id="RSCK01000225">
    <property type="protein sequence ID" value="RUS93612.1"/>
    <property type="molecule type" value="Genomic_DNA"/>
</dbReference>
<sequence>MKRLTALLTALTVSIAAPTPPAKAGNFEDLTFYVCSEASTVAGLGRATNLLAETASEQLNYELAYQMGRGLLYHALTEVCPEHFKNLYPLVQGETAETTDNYKQFVLITGLKSRFD</sequence>
<name>A0AB37U7E0_9CYAN</name>
<keyword evidence="3" id="KW-1185">Reference proteome</keyword>
<dbReference type="Proteomes" id="UP000282574">
    <property type="component" value="Unassembled WGS sequence"/>
</dbReference>